<proteinExistence type="predicted"/>
<dbReference type="Proteomes" id="UP001162992">
    <property type="component" value="Chromosome 9"/>
</dbReference>
<reference evidence="2" key="1">
    <citation type="journal article" date="2024" name="Proc. Natl. Acad. Sci. U.S.A.">
        <title>Extraordinary preservation of gene collinearity over three hundred million years revealed in homosporous lycophytes.</title>
        <authorList>
            <person name="Li C."/>
            <person name="Wickell D."/>
            <person name="Kuo L.Y."/>
            <person name="Chen X."/>
            <person name="Nie B."/>
            <person name="Liao X."/>
            <person name="Peng D."/>
            <person name="Ji J."/>
            <person name="Jenkins J."/>
            <person name="Williams M."/>
            <person name="Shu S."/>
            <person name="Plott C."/>
            <person name="Barry K."/>
            <person name="Rajasekar S."/>
            <person name="Grimwood J."/>
            <person name="Han X."/>
            <person name="Sun S."/>
            <person name="Hou Z."/>
            <person name="He W."/>
            <person name="Dai G."/>
            <person name="Sun C."/>
            <person name="Schmutz J."/>
            <person name="Leebens-Mack J.H."/>
            <person name="Li F.W."/>
            <person name="Wang L."/>
        </authorList>
    </citation>
    <scope>NUCLEOTIDE SEQUENCE [LARGE SCALE GENOMIC DNA]</scope>
    <source>
        <strain evidence="2">cv. PW_Plant_1</strain>
    </source>
</reference>
<evidence type="ECO:0000313" key="1">
    <source>
        <dbReference type="EMBL" id="KAJ7542566.1"/>
    </source>
</evidence>
<evidence type="ECO:0000313" key="2">
    <source>
        <dbReference type="Proteomes" id="UP001162992"/>
    </source>
</evidence>
<sequence>MNRKSVLEILYNDDSYAVVILHGKINFTKKIMKNMERYRRDRELIIVWHLSIFIIINPHLCCTLIMAIQIHFVISSCWKSHQKVERHIDLRLQEHRENFNSLGELLLFGNRSRLWNIGYPCSASIHG</sequence>
<gene>
    <name evidence="1" type="ORF">O6H91_09G001000</name>
</gene>
<keyword evidence="2" id="KW-1185">Reference proteome</keyword>
<accession>A0ACC2CKQ4</accession>
<organism evidence="1 2">
    <name type="scientific">Diphasiastrum complanatum</name>
    <name type="common">Issler's clubmoss</name>
    <name type="synonym">Lycopodium complanatum</name>
    <dbReference type="NCBI Taxonomy" id="34168"/>
    <lineage>
        <taxon>Eukaryota</taxon>
        <taxon>Viridiplantae</taxon>
        <taxon>Streptophyta</taxon>
        <taxon>Embryophyta</taxon>
        <taxon>Tracheophyta</taxon>
        <taxon>Lycopodiopsida</taxon>
        <taxon>Lycopodiales</taxon>
        <taxon>Lycopodiaceae</taxon>
        <taxon>Lycopodioideae</taxon>
        <taxon>Diphasiastrum</taxon>
    </lineage>
</organism>
<dbReference type="EMBL" id="CM055100">
    <property type="protein sequence ID" value="KAJ7542566.1"/>
    <property type="molecule type" value="Genomic_DNA"/>
</dbReference>
<name>A0ACC2CKQ4_DIPCM</name>
<comment type="caution">
    <text evidence="1">The sequence shown here is derived from an EMBL/GenBank/DDBJ whole genome shotgun (WGS) entry which is preliminary data.</text>
</comment>
<protein>
    <submittedName>
        <fullName evidence="1">Uncharacterized protein</fullName>
    </submittedName>
</protein>